<dbReference type="GO" id="GO:0016705">
    <property type="term" value="F:oxidoreductase activity, acting on paired donors, with incorporation or reduction of molecular oxygen"/>
    <property type="evidence" value="ECO:0007669"/>
    <property type="project" value="InterPro"/>
</dbReference>
<dbReference type="InterPro" id="IPR050196">
    <property type="entry name" value="Cytochrome_P450_Monoox"/>
</dbReference>
<dbReference type="PANTHER" id="PTHR24291:SF50">
    <property type="entry name" value="BIFUNCTIONAL ALBAFLAVENONE MONOOXYGENASE_TERPENE SYNTHASE"/>
    <property type="match status" value="1"/>
</dbReference>
<dbReference type="PROSITE" id="PS00086">
    <property type="entry name" value="CYTOCHROME_P450"/>
    <property type="match status" value="1"/>
</dbReference>
<dbReference type="InterPro" id="IPR036396">
    <property type="entry name" value="Cyt_P450_sf"/>
</dbReference>
<reference evidence="10" key="1">
    <citation type="journal article" date="2014" name="Proc. Natl. Acad. Sci. U.S.A.">
        <title>Extensive sampling of basidiomycete genomes demonstrates inadequacy of the white-rot/brown-rot paradigm for wood decay fungi.</title>
        <authorList>
            <person name="Riley R."/>
            <person name="Salamov A.A."/>
            <person name="Brown D.W."/>
            <person name="Nagy L.G."/>
            <person name="Floudas D."/>
            <person name="Held B.W."/>
            <person name="Levasseur A."/>
            <person name="Lombard V."/>
            <person name="Morin E."/>
            <person name="Otillar R."/>
            <person name="Lindquist E.A."/>
            <person name="Sun H."/>
            <person name="LaButti K.M."/>
            <person name="Schmutz J."/>
            <person name="Jabbour D."/>
            <person name="Luo H."/>
            <person name="Baker S.E."/>
            <person name="Pisabarro A.G."/>
            <person name="Walton J.D."/>
            <person name="Blanchette R.A."/>
            <person name="Henrissat B."/>
            <person name="Martin F."/>
            <person name="Cullen D."/>
            <person name="Hibbett D.S."/>
            <person name="Grigoriev I.V."/>
        </authorList>
    </citation>
    <scope>NUCLEOTIDE SEQUENCE [LARGE SCALE GENOMIC DNA]</scope>
    <source>
        <strain evidence="10">FD-172 SS1</strain>
    </source>
</reference>
<dbReference type="Gene3D" id="1.10.630.10">
    <property type="entry name" value="Cytochrome P450"/>
    <property type="match status" value="1"/>
</dbReference>
<dbReference type="InterPro" id="IPR002401">
    <property type="entry name" value="Cyt_P450_E_grp-I"/>
</dbReference>
<dbReference type="EMBL" id="KL198088">
    <property type="protein sequence ID" value="KDQ08657.1"/>
    <property type="molecule type" value="Genomic_DNA"/>
</dbReference>
<dbReference type="Pfam" id="PF00067">
    <property type="entry name" value="p450"/>
    <property type="match status" value="1"/>
</dbReference>
<evidence type="ECO:0000256" key="2">
    <source>
        <dbReference type="ARBA" id="ARBA00022617"/>
    </source>
</evidence>
<dbReference type="GO" id="GO:0004497">
    <property type="term" value="F:monooxygenase activity"/>
    <property type="evidence" value="ECO:0007669"/>
    <property type="project" value="UniProtKB-KW"/>
</dbReference>
<dbReference type="PANTHER" id="PTHR24291">
    <property type="entry name" value="CYTOCHROME P450 FAMILY 4"/>
    <property type="match status" value="1"/>
</dbReference>
<evidence type="ECO:0000256" key="3">
    <source>
        <dbReference type="ARBA" id="ARBA00022723"/>
    </source>
</evidence>
<dbReference type="Proteomes" id="UP000027195">
    <property type="component" value="Unassembled WGS sequence"/>
</dbReference>
<evidence type="ECO:0008006" key="11">
    <source>
        <dbReference type="Google" id="ProtNLM"/>
    </source>
</evidence>
<feature type="binding site" description="axial binding residue" evidence="7">
    <location>
        <position position="468"/>
    </location>
    <ligand>
        <name>heme</name>
        <dbReference type="ChEBI" id="CHEBI:30413"/>
    </ligand>
    <ligandPart>
        <name>Fe</name>
        <dbReference type="ChEBI" id="CHEBI:18248"/>
    </ligandPart>
</feature>
<keyword evidence="5 7" id="KW-0408">Iron</keyword>
<keyword evidence="10" id="KW-1185">Reference proteome</keyword>
<accession>A0A067M9W0</accession>
<comment type="similarity">
    <text evidence="1 8">Belongs to the cytochrome P450 family.</text>
</comment>
<dbReference type="InterPro" id="IPR001128">
    <property type="entry name" value="Cyt_P450"/>
</dbReference>
<dbReference type="InterPro" id="IPR017972">
    <property type="entry name" value="Cyt_P450_CS"/>
</dbReference>
<evidence type="ECO:0000313" key="9">
    <source>
        <dbReference type="EMBL" id="KDQ08657.1"/>
    </source>
</evidence>
<dbReference type="PRINTS" id="PR00463">
    <property type="entry name" value="EP450I"/>
</dbReference>
<sequence length="531" mass="59746">MITTALLALLAAFVLTRIIKLLKGLAAVDYVPGFRCAFSTRSLPGLFLPTSLHPIWCNPGSDFLWQLRSTLYDKFDIVSLVPFWSGPPIVYVSSIETMRQIAGNSSPFDKLEWNIFDGVSGSNIFSARKENWKRYKRILNPAFAQKTYSLVWEESVSTFKDMVTTEKWESQQSLFIPIVNSVFTLGIISSCAFGLAFPWSDPLASEDTNLTIQECFRVIVHNIILRLIVPRWMFSLPIRKLREVDMAFTTLDAFMKAQISARKDTIRGDTKNLHTPNRIPLNTPEKNDLFNLILNANANAKDGRATLTDQEVVGNTFVMLLGGHGTTAHVLSAALGLLGVYQDEQELAYREIQSVLADGRDPTFDDYESFKHVSRCFLEAIRLFPSGGVLYREATEDTQLRVPSRVPGELDHEVVLKKGAVACVDIIGINYNPRYFPSPESFQPSRWAMPNPIETDAFVGFGYGPRTCIGRKFALVEGVCFLVMLLRDWKVDIVLKEGESPEEWRARTLVGKVTIGFGVGNIPVRLTRRRK</sequence>
<keyword evidence="4 8" id="KW-0560">Oxidoreductase</keyword>
<keyword evidence="3 7" id="KW-0479">Metal-binding</keyword>
<evidence type="ECO:0000256" key="4">
    <source>
        <dbReference type="ARBA" id="ARBA00023002"/>
    </source>
</evidence>
<dbReference type="STRING" id="930990.A0A067M9W0"/>
<dbReference type="AlphaFoldDB" id="A0A067M9W0"/>
<protein>
    <recommendedName>
        <fullName evidence="11">Cytochrome P450</fullName>
    </recommendedName>
</protein>
<evidence type="ECO:0000256" key="8">
    <source>
        <dbReference type="RuleBase" id="RU000461"/>
    </source>
</evidence>
<organism evidence="9 10">
    <name type="scientific">Botryobasidium botryosum (strain FD-172 SS1)</name>
    <dbReference type="NCBI Taxonomy" id="930990"/>
    <lineage>
        <taxon>Eukaryota</taxon>
        <taxon>Fungi</taxon>
        <taxon>Dikarya</taxon>
        <taxon>Basidiomycota</taxon>
        <taxon>Agaricomycotina</taxon>
        <taxon>Agaricomycetes</taxon>
        <taxon>Cantharellales</taxon>
        <taxon>Botryobasidiaceae</taxon>
        <taxon>Botryobasidium</taxon>
    </lineage>
</organism>
<keyword evidence="6 8" id="KW-0503">Monooxygenase</keyword>
<dbReference type="InParanoid" id="A0A067M9W0"/>
<dbReference type="GO" id="GO:0005506">
    <property type="term" value="F:iron ion binding"/>
    <property type="evidence" value="ECO:0007669"/>
    <property type="project" value="InterPro"/>
</dbReference>
<comment type="cofactor">
    <cofactor evidence="7">
        <name>heme</name>
        <dbReference type="ChEBI" id="CHEBI:30413"/>
    </cofactor>
</comment>
<evidence type="ECO:0000256" key="5">
    <source>
        <dbReference type="ARBA" id="ARBA00023004"/>
    </source>
</evidence>
<keyword evidence="2 7" id="KW-0349">Heme</keyword>
<dbReference type="OrthoDB" id="1470350at2759"/>
<evidence type="ECO:0000256" key="7">
    <source>
        <dbReference type="PIRSR" id="PIRSR602401-1"/>
    </source>
</evidence>
<evidence type="ECO:0000313" key="10">
    <source>
        <dbReference type="Proteomes" id="UP000027195"/>
    </source>
</evidence>
<name>A0A067M9W0_BOTB1</name>
<proteinExistence type="inferred from homology"/>
<dbReference type="GO" id="GO:0020037">
    <property type="term" value="F:heme binding"/>
    <property type="evidence" value="ECO:0007669"/>
    <property type="project" value="InterPro"/>
</dbReference>
<gene>
    <name evidence="9" type="ORF">BOTBODRAFT_118419</name>
</gene>
<dbReference type="HOGENOM" id="CLU_001570_25_0_1"/>
<dbReference type="SUPFAM" id="SSF48264">
    <property type="entry name" value="Cytochrome P450"/>
    <property type="match status" value="1"/>
</dbReference>
<evidence type="ECO:0000256" key="6">
    <source>
        <dbReference type="ARBA" id="ARBA00023033"/>
    </source>
</evidence>
<evidence type="ECO:0000256" key="1">
    <source>
        <dbReference type="ARBA" id="ARBA00010617"/>
    </source>
</evidence>